<protein>
    <submittedName>
        <fullName evidence="1">Uncharacterized protein</fullName>
    </submittedName>
</protein>
<name>A0AAV9K556_9SOLN</name>
<comment type="caution">
    <text evidence="1">The sequence shown here is derived from an EMBL/GenBank/DDBJ whole genome shotgun (WGS) entry which is preliminary data.</text>
</comment>
<dbReference type="Proteomes" id="UP001311915">
    <property type="component" value="Unassembled WGS sequence"/>
</dbReference>
<dbReference type="AlphaFoldDB" id="A0AAV9K556"/>
<sequence length="84" mass="9687">MHITCRKDTTVRTLTADPFFSTGQHLNLFSMLRVLELHQADNVMLSGHCILEAYAVKIRTDYCSQGMKMQQPSAILILVYWKKQ</sequence>
<organism evidence="1 2">
    <name type="scientific">Solanum pinnatisectum</name>
    <name type="common">tansyleaf nightshade</name>
    <dbReference type="NCBI Taxonomy" id="50273"/>
    <lineage>
        <taxon>Eukaryota</taxon>
        <taxon>Viridiplantae</taxon>
        <taxon>Streptophyta</taxon>
        <taxon>Embryophyta</taxon>
        <taxon>Tracheophyta</taxon>
        <taxon>Spermatophyta</taxon>
        <taxon>Magnoliopsida</taxon>
        <taxon>eudicotyledons</taxon>
        <taxon>Gunneridae</taxon>
        <taxon>Pentapetalae</taxon>
        <taxon>asterids</taxon>
        <taxon>lamiids</taxon>
        <taxon>Solanales</taxon>
        <taxon>Solanaceae</taxon>
        <taxon>Solanoideae</taxon>
        <taxon>Solaneae</taxon>
        <taxon>Solanum</taxon>
    </lineage>
</organism>
<evidence type="ECO:0000313" key="1">
    <source>
        <dbReference type="EMBL" id="KAK4708303.1"/>
    </source>
</evidence>
<accession>A0AAV9K556</accession>
<gene>
    <name evidence="1" type="ORF">R3W88_029228</name>
</gene>
<evidence type="ECO:0000313" key="2">
    <source>
        <dbReference type="Proteomes" id="UP001311915"/>
    </source>
</evidence>
<keyword evidence="2" id="KW-1185">Reference proteome</keyword>
<proteinExistence type="predicted"/>
<dbReference type="EMBL" id="JAWPEI010000012">
    <property type="protein sequence ID" value="KAK4708303.1"/>
    <property type="molecule type" value="Genomic_DNA"/>
</dbReference>
<reference evidence="1 2" key="1">
    <citation type="submission" date="2023-10" db="EMBL/GenBank/DDBJ databases">
        <title>Genome-Wide Identification Analysis in wild type Solanum Pinnatisectum Reveals Some Genes Defensing Phytophthora Infestans.</title>
        <authorList>
            <person name="Sun C."/>
        </authorList>
    </citation>
    <scope>NUCLEOTIDE SEQUENCE [LARGE SCALE GENOMIC DNA]</scope>
    <source>
        <strain evidence="1">LQN</strain>
        <tissue evidence="1">Leaf</tissue>
    </source>
</reference>